<accession>A0A939DVR7</accession>
<name>A0A939DVR7_9MICO</name>
<proteinExistence type="predicted"/>
<dbReference type="RefSeq" id="WP_206823655.1">
    <property type="nucleotide sequence ID" value="NZ_JAEMWU010000001.1"/>
</dbReference>
<gene>
    <name evidence="1" type="ORF">JF543_07985</name>
</gene>
<evidence type="ECO:0000313" key="1">
    <source>
        <dbReference type="EMBL" id="MBN8205902.1"/>
    </source>
</evidence>
<comment type="caution">
    <text evidence="1">The sequence shown here is derived from an EMBL/GenBank/DDBJ whole genome shotgun (WGS) entry which is preliminary data.</text>
</comment>
<dbReference type="PANTHER" id="PTHR34387">
    <property type="entry name" value="SLR1258 PROTEIN"/>
    <property type="match status" value="1"/>
</dbReference>
<dbReference type="InterPro" id="IPR007497">
    <property type="entry name" value="SIMPL/DUF541"/>
</dbReference>
<dbReference type="EMBL" id="JAEMWU010000001">
    <property type="protein sequence ID" value="MBN8205902.1"/>
    <property type="molecule type" value="Genomic_DNA"/>
</dbReference>
<dbReference type="InterPro" id="IPR052022">
    <property type="entry name" value="26kDa_periplasmic_antigen"/>
</dbReference>
<dbReference type="GO" id="GO:0006974">
    <property type="term" value="P:DNA damage response"/>
    <property type="evidence" value="ECO:0007669"/>
    <property type="project" value="TreeGrafter"/>
</dbReference>
<dbReference type="Gene3D" id="3.30.70.2970">
    <property type="entry name" value="Protein of unknown function (DUF541), domain 2"/>
    <property type="match status" value="1"/>
</dbReference>
<organism evidence="1 2">
    <name type="scientific">Microbacterium esteraromaticum</name>
    <dbReference type="NCBI Taxonomy" id="57043"/>
    <lineage>
        <taxon>Bacteria</taxon>
        <taxon>Bacillati</taxon>
        <taxon>Actinomycetota</taxon>
        <taxon>Actinomycetes</taxon>
        <taxon>Micrococcales</taxon>
        <taxon>Microbacteriaceae</taxon>
        <taxon>Microbacterium</taxon>
    </lineage>
</organism>
<dbReference type="Pfam" id="PF04402">
    <property type="entry name" value="SIMPL"/>
    <property type="match status" value="1"/>
</dbReference>
<sequence length="219" mass="23601">MTEVTITVRGEHELRVAPERATLHLTVSCDGPDRATVVEHALAQATPVRDGITTREQSGSITAWTSQRLNVYAERPWNSEGKRLAPVYRASIDFTATFSDFPELSVWVTELSVTDGVAVGDVDWHLTPETEREVEREVATQAVAVAVSRARAYAEALGLHEVTPVEIADRGLISAGTPPMPKATALRGGAMAMEAAPGMEFQGEEITVSAEVEGRFTAS</sequence>
<reference evidence="1" key="1">
    <citation type="submission" date="2020-12" db="EMBL/GenBank/DDBJ databases">
        <title>PHA producing bacteria isolated from mangrove.</title>
        <authorList>
            <person name="Zheng W."/>
            <person name="Yu S."/>
            <person name="Huang Y."/>
        </authorList>
    </citation>
    <scope>NUCLEOTIDE SEQUENCE</scope>
    <source>
        <strain evidence="1">GN8-5</strain>
    </source>
</reference>
<dbReference type="PANTHER" id="PTHR34387:SF2">
    <property type="entry name" value="SLR1258 PROTEIN"/>
    <property type="match status" value="1"/>
</dbReference>
<dbReference type="Gene3D" id="3.30.110.170">
    <property type="entry name" value="Protein of unknown function (DUF541), domain 1"/>
    <property type="match status" value="1"/>
</dbReference>
<evidence type="ECO:0000313" key="2">
    <source>
        <dbReference type="Proteomes" id="UP000664385"/>
    </source>
</evidence>
<protein>
    <submittedName>
        <fullName evidence="1">SIMPL domain-containing protein</fullName>
    </submittedName>
</protein>
<dbReference type="Proteomes" id="UP000664385">
    <property type="component" value="Unassembled WGS sequence"/>
</dbReference>
<dbReference type="AlphaFoldDB" id="A0A939DVR7"/>